<accession>A0A3D8I4H5</accession>
<reference evidence="3 4" key="1">
    <citation type="submission" date="2018-04" db="EMBL/GenBank/DDBJ databases">
        <title>Novel Campyloabacter and Helicobacter Species and Strains.</title>
        <authorList>
            <person name="Mannion A.J."/>
            <person name="Shen Z."/>
            <person name="Fox J.G."/>
        </authorList>
    </citation>
    <scope>NUCLEOTIDE SEQUENCE [LARGE SCALE GENOMIC DNA]</scope>
    <source>
        <strain evidence="3 4">MIT 98-6070</strain>
    </source>
</reference>
<dbReference type="InterPro" id="IPR002718">
    <property type="entry name" value="OMP_Helicobacter"/>
</dbReference>
<feature type="signal peptide" evidence="2">
    <location>
        <begin position="1"/>
        <end position="19"/>
    </location>
</feature>
<gene>
    <name evidence="3" type="ORF">CQA63_04760</name>
</gene>
<keyword evidence="2" id="KW-0732">Signal</keyword>
<feature type="chain" id="PRO_5017797764" evidence="2">
    <location>
        <begin position="20"/>
        <end position="279"/>
    </location>
</feature>
<dbReference type="AlphaFoldDB" id="A0A3D8I4H5"/>
<dbReference type="Pfam" id="PF01856">
    <property type="entry name" value="HP_OMP"/>
    <property type="match status" value="1"/>
</dbReference>
<proteinExistence type="predicted"/>
<evidence type="ECO:0000256" key="1">
    <source>
        <dbReference type="SAM" id="Coils"/>
    </source>
</evidence>
<dbReference type="EMBL" id="NXLR01000007">
    <property type="protein sequence ID" value="RDU59896.1"/>
    <property type="molecule type" value="Genomic_DNA"/>
</dbReference>
<comment type="caution">
    <text evidence="3">The sequence shown here is derived from an EMBL/GenBank/DDBJ whole genome shotgun (WGS) entry which is preliminary data.</text>
</comment>
<evidence type="ECO:0000313" key="4">
    <source>
        <dbReference type="Proteomes" id="UP000256599"/>
    </source>
</evidence>
<protein>
    <submittedName>
        <fullName evidence="3">Outer membrane beta-barrel protein</fullName>
    </submittedName>
</protein>
<keyword evidence="1" id="KW-0175">Coiled coil</keyword>
<keyword evidence="4" id="KW-1185">Reference proteome</keyword>
<organism evidence="3 4">
    <name type="scientific">Helicobacter marmotae</name>
    <dbReference type="NCBI Taxonomy" id="152490"/>
    <lineage>
        <taxon>Bacteria</taxon>
        <taxon>Pseudomonadati</taxon>
        <taxon>Campylobacterota</taxon>
        <taxon>Epsilonproteobacteria</taxon>
        <taxon>Campylobacterales</taxon>
        <taxon>Helicobacteraceae</taxon>
        <taxon>Helicobacter</taxon>
    </lineage>
</organism>
<evidence type="ECO:0000313" key="3">
    <source>
        <dbReference type="EMBL" id="RDU59896.1"/>
    </source>
</evidence>
<dbReference type="RefSeq" id="WP_104699667.1">
    <property type="nucleotide sequence ID" value="NZ_FZPP01000011.1"/>
</dbReference>
<evidence type="ECO:0000256" key="2">
    <source>
        <dbReference type="SAM" id="SignalP"/>
    </source>
</evidence>
<sequence length="279" mass="30740">MNAIKKLVFICFTCSILFAHEKSSAFFAIGGSYVPKLAYEFHADKPTAPLYGAGVKYGAKYYFNNALGLRLYIPIQAGYAHFGKTYNPSNTSFISAGMGGDVLLDLGSSKSSIGLFMGGEVHYAYYWLGESNPAGVQTQVHAGLALNLNPNFAINMGIKRFINRPEHRHSSLRDSLSKYGVFVDFLFMLDNSQISSQQVRNQQLKEQRRAQRMEEERQRLRNSQSIYFTRDPVYSTNNNGSLGAFFGGLVGASFGSGIFRSQAPSNPQPAPSAPILKAP</sequence>
<feature type="coiled-coil region" evidence="1">
    <location>
        <begin position="194"/>
        <end position="223"/>
    </location>
</feature>
<name>A0A3D8I4H5_9HELI</name>
<dbReference type="Proteomes" id="UP000256599">
    <property type="component" value="Unassembled WGS sequence"/>
</dbReference>
<dbReference type="OrthoDB" id="5324563at2"/>